<evidence type="ECO:0000256" key="4">
    <source>
        <dbReference type="SAM" id="MobiDB-lite"/>
    </source>
</evidence>
<accession>A0A382TI02</accession>
<dbReference type="GO" id="GO:0032259">
    <property type="term" value="P:methylation"/>
    <property type="evidence" value="ECO:0007669"/>
    <property type="project" value="UniProtKB-KW"/>
</dbReference>
<dbReference type="InterPro" id="IPR010426">
    <property type="entry name" value="MTTB_MeTrfase"/>
</dbReference>
<sequence length="264" mass="29832">MARNRRSSRRGEARPSIQPGDSWLRIKNPYPPIAQFSEDELEAIHLTSLNLLRDKCIKVLSAEARDRYREAGVDVSEDTLMVQFDPDMLLQTVGQAPQSFTMYGRSVNRWFEVGDNNLVFATVGGPPHYSDLENGRRAGTHDTFRDLLRMAQNYDVIHLTTPMVEPQDLPTHVRHLYMTRSVVSLTDKPTFVYSRGREAVADSLEILRIAHGIDQQAFENRVHCYTVVNANSPLQLDELMCAGIIDFAKARQAMILTPFTLAGA</sequence>
<evidence type="ECO:0000313" key="5">
    <source>
        <dbReference type="EMBL" id="SVD21038.1"/>
    </source>
</evidence>
<dbReference type="GO" id="GO:0015948">
    <property type="term" value="P:methanogenesis"/>
    <property type="evidence" value="ECO:0007669"/>
    <property type="project" value="InterPro"/>
</dbReference>
<keyword evidence="2" id="KW-0489">Methyltransferase</keyword>
<dbReference type="Gene3D" id="3.20.20.480">
    <property type="entry name" value="Trimethylamine methyltransferase-like"/>
    <property type="match status" value="1"/>
</dbReference>
<evidence type="ECO:0000256" key="2">
    <source>
        <dbReference type="ARBA" id="ARBA00022603"/>
    </source>
</evidence>
<comment type="similarity">
    <text evidence="1">Belongs to the trimethylamine methyltransferase family.</text>
</comment>
<dbReference type="Pfam" id="PF06253">
    <property type="entry name" value="MTTB"/>
    <property type="match status" value="1"/>
</dbReference>
<reference evidence="5" key="1">
    <citation type="submission" date="2018-05" db="EMBL/GenBank/DDBJ databases">
        <authorList>
            <person name="Lanie J.A."/>
            <person name="Ng W.-L."/>
            <person name="Kazmierczak K.M."/>
            <person name="Andrzejewski T.M."/>
            <person name="Davidsen T.M."/>
            <person name="Wayne K.J."/>
            <person name="Tettelin H."/>
            <person name="Glass J.I."/>
            <person name="Rusch D."/>
            <person name="Podicherti R."/>
            <person name="Tsui H.-C.T."/>
            <person name="Winkler M.E."/>
        </authorList>
    </citation>
    <scope>NUCLEOTIDE SEQUENCE</scope>
</reference>
<evidence type="ECO:0008006" key="6">
    <source>
        <dbReference type="Google" id="ProtNLM"/>
    </source>
</evidence>
<feature type="region of interest" description="Disordered" evidence="4">
    <location>
        <begin position="1"/>
        <end position="20"/>
    </location>
</feature>
<organism evidence="5">
    <name type="scientific">marine metagenome</name>
    <dbReference type="NCBI Taxonomy" id="408172"/>
    <lineage>
        <taxon>unclassified sequences</taxon>
        <taxon>metagenomes</taxon>
        <taxon>ecological metagenomes</taxon>
    </lineage>
</organism>
<protein>
    <recommendedName>
        <fullName evidence="6">Trimethylamine methyltransferase</fullName>
    </recommendedName>
</protein>
<evidence type="ECO:0000256" key="1">
    <source>
        <dbReference type="ARBA" id="ARBA00007137"/>
    </source>
</evidence>
<dbReference type="GO" id="GO:0008168">
    <property type="term" value="F:methyltransferase activity"/>
    <property type="evidence" value="ECO:0007669"/>
    <property type="project" value="UniProtKB-KW"/>
</dbReference>
<evidence type="ECO:0000256" key="3">
    <source>
        <dbReference type="ARBA" id="ARBA00022679"/>
    </source>
</evidence>
<keyword evidence="3" id="KW-0808">Transferase</keyword>
<gene>
    <name evidence="5" type="ORF">METZ01_LOCUS373892</name>
</gene>
<proteinExistence type="inferred from homology"/>
<name>A0A382TI02_9ZZZZ</name>
<dbReference type="EMBL" id="UINC01136334">
    <property type="protein sequence ID" value="SVD21038.1"/>
    <property type="molecule type" value="Genomic_DNA"/>
</dbReference>
<feature type="non-terminal residue" evidence="5">
    <location>
        <position position="264"/>
    </location>
</feature>
<dbReference type="InterPro" id="IPR038601">
    <property type="entry name" value="MttB-like_sf"/>
</dbReference>
<dbReference type="AlphaFoldDB" id="A0A382TI02"/>